<dbReference type="InParanoid" id="A0A1X7TMI5"/>
<accession>A0A1X7TMI5</accession>
<dbReference type="OMA" id="CTIAIRT"/>
<dbReference type="SUPFAM" id="SSF56219">
    <property type="entry name" value="DNase I-like"/>
    <property type="match status" value="1"/>
</dbReference>
<dbReference type="PANTHER" id="PTHR33395:SF22">
    <property type="entry name" value="REVERSE TRANSCRIPTASE DOMAIN-CONTAINING PROTEIN"/>
    <property type="match status" value="1"/>
</dbReference>
<dbReference type="Gene3D" id="3.60.10.10">
    <property type="entry name" value="Endonuclease/exonuclease/phosphatase"/>
    <property type="match status" value="1"/>
</dbReference>
<dbReference type="AlphaFoldDB" id="A0A1X7TMI5"/>
<organism evidence="1">
    <name type="scientific">Amphimedon queenslandica</name>
    <name type="common">Sponge</name>
    <dbReference type="NCBI Taxonomy" id="400682"/>
    <lineage>
        <taxon>Eukaryota</taxon>
        <taxon>Metazoa</taxon>
        <taxon>Porifera</taxon>
        <taxon>Demospongiae</taxon>
        <taxon>Heteroscleromorpha</taxon>
        <taxon>Haplosclerida</taxon>
        <taxon>Niphatidae</taxon>
        <taxon>Amphimedon</taxon>
    </lineage>
</organism>
<dbReference type="OrthoDB" id="5981812at2759"/>
<evidence type="ECO:0000313" key="1">
    <source>
        <dbReference type="EnsemblMetazoa" id="Aqu2.1.16160_001"/>
    </source>
</evidence>
<dbReference type="EnsemblMetazoa" id="Aqu2.1.16160_001">
    <property type="protein sequence ID" value="Aqu2.1.16160_001"/>
    <property type="gene ID" value="Aqu2.1.16160"/>
</dbReference>
<dbReference type="GO" id="GO:0031012">
    <property type="term" value="C:extracellular matrix"/>
    <property type="evidence" value="ECO:0007669"/>
    <property type="project" value="TreeGrafter"/>
</dbReference>
<protein>
    <recommendedName>
        <fullName evidence="2">Endonuclease/exonuclease/phosphatase domain-containing protein</fullName>
    </recommendedName>
</protein>
<sequence length="233" mass="26441">MVNQLGPFQSYIYSKQFNIITLTETLCDPDISDREILPENYTVYRNDRDSWGGGVLLAISDTICSEQIESPTHSECLLVKLHTHKPIILCVVYVPPSPDPAYLLILLDYIRQFASWSENFVLGDFNCPDVNWAFLTAASSPSRLLCDFVLDYDMCQLVESPTHEKGNILYLLLVYYPDCVSNLTVHTDWSVFPISSRHCPLTSTLPSKANLTNYSSSMNFQFHKGNYVLFIGC</sequence>
<evidence type="ECO:0008006" key="2">
    <source>
        <dbReference type="Google" id="ProtNLM"/>
    </source>
</evidence>
<dbReference type="PANTHER" id="PTHR33395">
    <property type="entry name" value="TRANSCRIPTASE, PUTATIVE-RELATED-RELATED"/>
    <property type="match status" value="1"/>
</dbReference>
<reference evidence="1" key="1">
    <citation type="submission" date="2017-05" db="UniProtKB">
        <authorList>
            <consortium name="EnsemblMetazoa"/>
        </authorList>
    </citation>
    <scope>IDENTIFICATION</scope>
</reference>
<name>A0A1X7TMI5_AMPQE</name>
<proteinExistence type="predicted"/>
<dbReference type="InterPro" id="IPR036691">
    <property type="entry name" value="Endo/exonu/phosph_ase_sf"/>
</dbReference>
<dbReference type="eggNOG" id="ENOG502SDVX">
    <property type="taxonomic scope" value="Eukaryota"/>
</dbReference>